<dbReference type="EMBL" id="JAIZPD010000002">
    <property type="protein sequence ID" value="KAH0966705.1"/>
    <property type="molecule type" value="Genomic_DNA"/>
</dbReference>
<keyword evidence="2" id="KW-1185">Reference proteome</keyword>
<sequence length="250" mass="28592">MLGTEALWGVLYPDSLWTESTLPVKEGFGFDCWFLGSIARERPKVKRELDRAHDVLEVKDDDMTRSFTVLQTEAWAIARFATRHVLPTSKYDTQPQVQAGGLWVASDRDDPYDCCERVCLEHGVDSFVHLFLQNATNSRMPANPIPDDRVSVLRGLVYGVFRDLAHCSLQDRPCCNLLLRRENPQEQIAMNDEQVDALWCAHSYFTLAILARHVHSVSMYKLFVDQFRRLWARVLHALETGEDAPGLAKK</sequence>
<dbReference type="AlphaFoldDB" id="A0A9P8N4D5"/>
<proteinExistence type="predicted"/>
<evidence type="ECO:0000313" key="2">
    <source>
        <dbReference type="Proteomes" id="UP000824596"/>
    </source>
</evidence>
<dbReference type="GeneID" id="68351243"/>
<evidence type="ECO:0000313" key="1">
    <source>
        <dbReference type="EMBL" id="KAH0966705.1"/>
    </source>
</evidence>
<organism evidence="1 2">
    <name type="scientific">Hirsutella rhossiliensis</name>
    <dbReference type="NCBI Taxonomy" id="111463"/>
    <lineage>
        <taxon>Eukaryota</taxon>
        <taxon>Fungi</taxon>
        <taxon>Dikarya</taxon>
        <taxon>Ascomycota</taxon>
        <taxon>Pezizomycotina</taxon>
        <taxon>Sordariomycetes</taxon>
        <taxon>Hypocreomycetidae</taxon>
        <taxon>Hypocreales</taxon>
        <taxon>Ophiocordycipitaceae</taxon>
        <taxon>Hirsutella</taxon>
    </lineage>
</organism>
<dbReference type="Proteomes" id="UP000824596">
    <property type="component" value="Unassembled WGS sequence"/>
</dbReference>
<accession>A0A9P8N4D5</accession>
<comment type="caution">
    <text evidence="1">The sequence shown here is derived from an EMBL/GenBank/DDBJ whole genome shotgun (WGS) entry which is preliminary data.</text>
</comment>
<name>A0A9P8N4D5_9HYPO</name>
<dbReference type="RefSeq" id="XP_044724218.1">
    <property type="nucleotide sequence ID" value="XM_044860585.1"/>
</dbReference>
<protein>
    <submittedName>
        <fullName evidence="1">Uncharacterized protein</fullName>
    </submittedName>
</protein>
<reference evidence="1" key="1">
    <citation type="submission" date="2021-09" db="EMBL/GenBank/DDBJ databases">
        <title>A high-quality genome of the endoparasitic fungus Hirsutella rhossiliensis with a comparison of Hirsutella genomes reveals transposable elements contributing to genome size variation.</title>
        <authorList>
            <person name="Lin R."/>
            <person name="Jiao Y."/>
            <person name="Sun X."/>
            <person name="Ling J."/>
            <person name="Xie B."/>
            <person name="Cheng X."/>
        </authorList>
    </citation>
    <scope>NUCLEOTIDE SEQUENCE</scope>
    <source>
        <strain evidence="1">HR02</strain>
    </source>
</reference>
<gene>
    <name evidence="1" type="ORF">HRG_02114</name>
</gene>